<evidence type="ECO:0000259" key="1">
    <source>
        <dbReference type="Pfam" id="PF21787"/>
    </source>
</evidence>
<evidence type="ECO:0000313" key="3">
    <source>
        <dbReference type="Proteomes" id="UP001219518"/>
    </source>
</evidence>
<reference evidence="2" key="2">
    <citation type="journal article" date="2023" name="BMC Genomics">
        <title>Pest status, molecular evolution, and epigenetic factors derived from the genome assembly of Frankliniella fusca, a thysanopteran phytovirus vector.</title>
        <authorList>
            <person name="Catto M.A."/>
            <person name="Labadie P.E."/>
            <person name="Jacobson A.L."/>
            <person name="Kennedy G.G."/>
            <person name="Srinivasan R."/>
            <person name="Hunt B.G."/>
        </authorList>
    </citation>
    <scope>NUCLEOTIDE SEQUENCE</scope>
    <source>
        <strain evidence="2">PL_HMW_Pooled</strain>
    </source>
</reference>
<sequence>MYGYQDTLFEVLGKKVAKWSEAEKHGSIVIDEMTIIPGVGFERSTLQHVGMTNLGKYTSHSTKEEIADHALVVMFQPFQGKWHQSLGCFLSKGNVKGDTLAKLILEGITLSEDAGLRVDAVICDGARWNKNMWEEFGITETSPSCVFGNATAKGIQWYREKKQVSQLQNSQATQAFIERIDRLAHAMNSGGPKGALWDGSEEEKQFFGNIRRMAAPNPHPDAKLFAQLYRLLSVYSLVSPPKGSNVSGVSNVEALVNAKDTAGEEISERQEEFNRILDEILEYEQFPLPVQEEHNYDKSTTEKYLINFMAGFTCHRQKKIAKNCQECLKTLTKDREDTTNVDSWTLMKEIHGGYSIPSDALVSLIKAVEFAVCDTMSTSDVHQDMIFTSLKFLKIDVSCFVGCLDHTHDVTKALVKYYLFTRMFFAADMKNAEMARKKERNEQFAKQSKL</sequence>
<keyword evidence="3" id="KW-1185">Reference proteome</keyword>
<organism evidence="2 3">
    <name type="scientific">Frankliniella fusca</name>
    <dbReference type="NCBI Taxonomy" id="407009"/>
    <lineage>
        <taxon>Eukaryota</taxon>
        <taxon>Metazoa</taxon>
        <taxon>Ecdysozoa</taxon>
        <taxon>Arthropoda</taxon>
        <taxon>Hexapoda</taxon>
        <taxon>Insecta</taxon>
        <taxon>Pterygota</taxon>
        <taxon>Neoptera</taxon>
        <taxon>Paraneoptera</taxon>
        <taxon>Thysanoptera</taxon>
        <taxon>Terebrantia</taxon>
        <taxon>Thripoidea</taxon>
        <taxon>Thripidae</taxon>
        <taxon>Frankliniella</taxon>
    </lineage>
</organism>
<dbReference type="InterPro" id="IPR048365">
    <property type="entry name" value="TNP-like_RNaseH_N"/>
</dbReference>
<dbReference type="EMBL" id="JAHWGI010001441">
    <property type="protein sequence ID" value="KAK3932944.1"/>
    <property type="molecule type" value="Genomic_DNA"/>
</dbReference>
<proteinExistence type="predicted"/>
<dbReference type="Pfam" id="PF21787">
    <property type="entry name" value="TNP-like_RNaseH_N"/>
    <property type="match status" value="1"/>
</dbReference>
<protein>
    <submittedName>
        <fullName evidence="2">T-box protein VegT</fullName>
    </submittedName>
</protein>
<evidence type="ECO:0000313" key="2">
    <source>
        <dbReference type="EMBL" id="KAK3932944.1"/>
    </source>
</evidence>
<name>A0AAE1LWU4_9NEOP</name>
<dbReference type="AlphaFoldDB" id="A0AAE1LWU4"/>
<accession>A0AAE1LWU4</accession>
<gene>
    <name evidence="2" type="ORF">KUF71_016410</name>
</gene>
<comment type="caution">
    <text evidence="2">The sequence shown here is derived from an EMBL/GenBank/DDBJ whole genome shotgun (WGS) entry which is preliminary data.</text>
</comment>
<dbReference type="Proteomes" id="UP001219518">
    <property type="component" value="Unassembled WGS sequence"/>
</dbReference>
<reference evidence="2" key="1">
    <citation type="submission" date="2021-07" db="EMBL/GenBank/DDBJ databases">
        <authorList>
            <person name="Catto M.A."/>
            <person name="Jacobson A."/>
            <person name="Kennedy G."/>
            <person name="Labadie P."/>
            <person name="Hunt B.G."/>
            <person name="Srinivasan R."/>
        </authorList>
    </citation>
    <scope>NUCLEOTIDE SEQUENCE</scope>
    <source>
        <strain evidence="2">PL_HMW_Pooled</strain>
        <tissue evidence="2">Head</tissue>
    </source>
</reference>
<feature type="domain" description="Transposable element P transposase-like RNase H" evidence="1">
    <location>
        <begin position="3"/>
        <end position="137"/>
    </location>
</feature>